<keyword evidence="3" id="KW-0614">Plasmid</keyword>
<evidence type="ECO:0000313" key="4">
    <source>
        <dbReference type="Proteomes" id="UP001230978"/>
    </source>
</evidence>
<dbReference type="Gene3D" id="3.50.50.60">
    <property type="entry name" value="FAD/NAD(P)-binding domain"/>
    <property type="match status" value="2"/>
</dbReference>
<name>A0ABY8QCH4_9RHOB</name>
<protein>
    <submittedName>
        <fullName evidence="3">FAD-binding oxidoreductase</fullName>
        <ecNumber evidence="3">1.-.-.-</ecNumber>
    </submittedName>
</protein>
<reference evidence="3 4" key="1">
    <citation type="submission" date="2023-04" db="EMBL/GenBank/DDBJ databases">
        <title>YMD61, complete Genome.</title>
        <authorList>
            <person name="Zhang J."/>
        </authorList>
    </citation>
    <scope>NUCLEOTIDE SEQUENCE [LARGE SCALE GENOMIC DNA]</scope>
    <source>
        <strain evidence="3 4">YMD61</strain>
        <plasmid evidence="3 4">unnamed1</plasmid>
    </source>
</reference>
<geneLocation type="plasmid" evidence="3 4">
    <name>unnamed1</name>
</geneLocation>
<keyword evidence="4" id="KW-1185">Reference proteome</keyword>
<evidence type="ECO:0000259" key="2">
    <source>
        <dbReference type="Pfam" id="PF01266"/>
    </source>
</evidence>
<evidence type="ECO:0000256" key="1">
    <source>
        <dbReference type="ARBA" id="ARBA00023002"/>
    </source>
</evidence>
<evidence type="ECO:0000313" key="3">
    <source>
        <dbReference type="EMBL" id="WGV18176.1"/>
    </source>
</evidence>
<dbReference type="GO" id="GO:0016491">
    <property type="term" value="F:oxidoreductase activity"/>
    <property type="evidence" value="ECO:0007669"/>
    <property type="project" value="UniProtKB-KW"/>
</dbReference>
<dbReference type="EC" id="1.-.-.-" evidence="3"/>
<sequence>MAISDPESHLPFRHFRIRIYFNGYNMDLVMSQKFDVAIIGAGLLGIASAFYLARSTPSCRIILIDAGDPLALTSAQSGNNYRNWWPQPTMVGFMNRSITLMERIAKETDNRIALTRRGYLLASRSADISAQHGQLTAVFGAAGGPAIRVHTTPDSAGYQPPVFPDWKSAPDGFDFLTDQQAIRQHFPSLSHEVRSVLHVRRAGDVSGQQLGQFMLEDCRARGVRFQRGTVQGIDSGRHYDLAVETAEGTIKVGAERILNAAGPFASHIASLVGVSLPLANVPQQKVAFPDPAGAIPRDLPFTIDIDPQHIDWTDEERDLLLSDPDSARFASRMPGAIHCRPEGGDHGNWVKLGWAYNSYAAPACRSLNLDPRFPEIVLRGAARLHPALKVYYGKLPRQMVHYGGFYTKTSDNWPLIGPMGAPDAFMVCGLSGHGTMAACTSGELAASWLNGCPLPEWAGHFLLDRFEKAEPRVLGEEGLL</sequence>
<gene>
    <name evidence="3" type="ORF">QF092_18945</name>
</gene>
<dbReference type="RefSeq" id="WP_281470149.1">
    <property type="nucleotide sequence ID" value="NZ_CP124536.1"/>
</dbReference>
<dbReference type="PANTHER" id="PTHR13847:SF287">
    <property type="entry name" value="FAD-DEPENDENT OXIDOREDUCTASE DOMAIN-CONTAINING PROTEIN 1"/>
    <property type="match status" value="1"/>
</dbReference>
<dbReference type="SUPFAM" id="SSF51905">
    <property type="entry name" value="FAD/NAD(P)-binding domain"/>
    <property type="match status" value="1"/>
</dbReference>
<dbReference type="InterPro" id="IPR036188">
    <property type="entry name" value="FAD/NAD-bd_sf"/>
</dbReference>
<dbReference type="InterPro" id="IPR006076">
    <property type="entry name" value="FAD-dep_OxRdtase"/>
</dbReference>
<dbReference type="Gene3D" id="3.30.9.10">
    <property type="entry name" value="D-Amino Acid Oxidase, subunit A, domain 2"/>
    <property type="match status" value="2"/>
</dbReference>
<dbReference type="EMBL" id="CP124536">
    <property type="protein sequence ID" value="WGV18176.1"/>
    <property type="molecule type" value="Genomic_DNA"/>
</dbReference>
<accession>A0ABY8QCH4</accession>
<dbReference type="PANTHER" id="PTHR13847">
    <property type="entry name" value="SARCOSINE DEHYDROGENASE-RELATED"/>
    <property type="match status" value="1"/>
</dbReference>
<organism evidence="3 4">
    <name type="scientific">Fuscovulum ytuae</name>
    <dbReference type="NCBI Taxonomy" id="3042299"/>
    <lineage>
        <taxon>Bacteria</taxon>
        <taxon>Pseudomonadati</taxon>
        <taxon>Pseudomonadota</taxon>
        <taxon>Alphaproteobacteria</taxon>
        <taxon>Rhodobacterales</taxon>
        <taxon>Paracoccaceae</taxon>
        <taxon>Fuscovulum</taxon>
    </lineage>
</organism>
<dbReference type="Pfam" id="PF01266">
    <property type="entry name" value="DAO"/>
    <property type="match status" value="1"/>
</dbReference>
<keyword evidence="1 3" id="KW-0560">Oxidoreductase</keyword>
<dbReference type="Proteomes" id="UP001230978">
    <property type="component" value="Plasmid unnamed1"/>
</dbReference>
<proteinExistence type="predicted"/>
<feature type="domain" description="FAD dependent oxidoreductase" evidence="2">
    <location>
        <begin position="35"/>
        <end position="448"/>
    </location>
</feature>